<feature type="domain" description="Tyr recombinase" evidence="2">
    <location>
        <begin position="6"/>
        <end position="178"/>
    </location>
</feature>
<dbReference type="GO" id="GO:0003677">
    <property type="term" value="F:DNA binding"/>
    <property type="evidence" value="ECO:0007669"/>
    <property type="project" value="InterPro"/>
</dbReference>
<dbReference type="Gene3D" id="1.10.443.10">
    <property type="entry name" value="Intergrase catalytic core"/>
    <property type="match status" value="1"/>
</dbReference>
<organism evidence="3 4">
    <name type="scientific">Alkalibaculum bacchi</name>
    <dbReference type="NCBI Taxonomy" id="645887"/>
    <lineage>
        <taxon>Bacteria</taxon>
        <taxon>Bacillati</taxon>
        <taxon>Bacillota</taxon>
        <taxon>Clostridia</taxon>
        <taxon>Eubacteriales</taxon>
        <taxon>Eubacteriaceae</taxon>
        <taxon>Alkalibaculum</taxon>
    </lineage>
</organism>
<dbReference type="SUPFAM" id="SSF56349">
    <property type="entry name" value="DNA breaking-rejoining enzymes"/>
    <property type="match status" value="1"/>
</dbReference>
<dbReference type="GO" id="GO:0006310">
    <property type="term" value="P:DNA recombination"/>
    <property type="evidence" value="ECO:0007669"/>
    <property type="project" value="UniProtKB-KW"/>
</dbReference>
<proteinExistence type="predicted"/>
<reference evidence="3 4" key="1">
    <citation type="submission" date="2018-06" db="EMBL/GenBank/DDBJ databases">
        <title>Genomic Encyclopedia of Type Strains, Phase IV (KMG-IV): sequencing the most valuable type-strain genomes for metagenomic binning, comparative biology and taxonomic classification.</title>
        <authorList>
            <person name="Goeker M."/>
        </authorList>
    </citation>
    <scope>NUCLEOTIDE SEQUENCE [LARGE SCALE GENOMIC DNA]</scope>
    <source>
        <strain evidence="3 4">DSM 22112</strain>
    </source>
</reference>
<dbReference type="InterPro" id="IPR002104">
    <property type="entry name" value="Integrase_catalytic"/>
</dbReference>
<sequence length="182" mass="21380">MNFVQPIRNPEKIEEMKIILIKNNYRDYFLFYFGINTGLRISDIIDLKVKDVLGRDHITLIEKKTKNTKKTKRFLINNDLKFEIKKYTQGMNDNDYLFPSQKGGHIKRVRAYEILTEAAEKVGITEIGTHTLRKTFGYHFYKQYKDIAMLQMIFGHSSASITLRYIGIEQDQIDGVLKDFSL</sequence>
<dbReference type="InterPro" id="IPR050090">
    <property type="entry name" value="Tyrosine_recombinase_XerCD"/>
</dbReference>
<evidence type="ECO:0000313" key="4">
    <source>
        <dbReference type="Proteomes" id="UP000253490"/>
    </source>
</evidence>
<dbReference type="Pfam" id="PF00589">
    <property type="entry name" value="Phage_integrase"/>
    <property type="match status" value="1"/>
</dbReference>
<keyword evidence="4" id="KW-1185">Reference proteome</keyword>
<name>A0A366HYT0_9FIRM</name>
<dbReference type="InterPro" id="IPR013762">
    <property type="entry name" value="Integrase-like_cat_sf"/>
</dbReference>
<dbReference type="GO" id="GO:0015074">
    <property type="term" value="P:DNA integration"/>
    <property type="evidence" value="ECO:0007669"/>
    <property type="project" value="InterPro"/>
</dbReference>
<accession>A0A366HYT0</accession>
<keyword evidence="1" id="KW-0233">DNA recombination</keyword>
<evidence type="ECO:0000313" key="3">
    <source>
        <dbReference type="EMBL" id="RBP59301.1"/>
    </source>
</evidence>
<dbReference type="AlphaFoldDB" id="A0A366HYT0"/>
<evidence type="ECO:0000259" key="2">
    <source>
        <dbReference type="PROSITE" id="PS51898"/>
    </source>
</evidence>
<dbReference type="PANTHER" id="PTHR30349">
    <property type="entry name" value="PHAGE INTEGRASE-RELATED"/>
    <property type="match status" value="1"/>
</dbReference>
<dbReference type="OrthoDB" id="9788852at2"/>
<dbReference type="PROSITE" id="PS51898">
    <property type="entry name" value="TYR_RECOMBINASE"/>
    <property type="match status" value="1"/>
</dbReference>
<evidence type="ECO:0000256" key="1">
    <source>
        <dbReference type="ARBA" id="ARBA00023172"/>
    </source>
</evidence>
<dbReference type="Proteomes" id="UP000253490">
    <property type="component" value="Unassembled WGS sequence"/>
</dbReference>
<comment type="caution">
    <text evidence="3">The sequence shown here is derived from an EMBL/GenBank/DDBJ whole genome shotgun (WGS) entry which is preliminary data.</text>
</comment>
<dbReference type="EMBL" id="QNRX01000019">
    <property type="protein sequence ID" value="RBP59301.1"/>
    <property type="molecule type" value="Genomic_DNA"/>
</dbReference>
<dbReference type="PANTHER" id="PTHR30349:SF82">
    <property type="entry name" value="INTEGRASE_RECOMBINASE YOEC-RELATED"/>
    <property type="match status" value="1"/>
</dbReference>
<protein>
    <submittedName>
        <fullName evidence="3">Phage integrase family protein</fullName>
    </submittedName>
</protein>
<dbReference type="RefSeq" id="WP_113921516.1">
    <property type="nucleotide sequence ID" value="NZ_QNRX01000019.1"/>
</dbReference>
<dbReference type="InterPro" id="IPR011010">
    <property type="entry name" value="DNA_brk_join_enz"/>
</dbReference>
<gene>
    <name evidence="3" type="ORF">DES36_11926</name>
</gene>